<dbReference type="OrthoDB" id="3325766at2759"/>
<feature type="compositionally biased region" description="Low complexity" evidence="1">
    <location>
        <begin position="182"/>
        <end position="206"/>
    </location>
</feature>
<evidence type="ECO:0000256" key="1">
    <source>
        <dbReference type="SAM" id="MobiDB-lite"/>
    </source>
</evidence>
<feature type="compositionally biased region" description="Polar residues" evidence="1">
    <location>
        <begin position="364"/>
        <end position="373"/>
    </location>
</feature>
<feature type="region of interest" description="Disordered" evidence="1">
    <location>
        <begin position="235"/>
        <end position="305"/>
    </location>
</feature>
<feature type="compositionally biased region" description="Low complexity" evidence="1">
    <location>
        <begin position="374"/>
        <end position="387"/>
    </location>
</feature>
<keyword evidence="3" id="KW-1185">Reference proteome</keyword>
<proteinExistence type="predicted"/>
<organism evidence="2 3">
    <name type="scientific">Hydnum rufescens UP504</name>
    <dbReference type="NCBI Taxonomy" id="1448309"/>
    <lineage>
        <taxon>Eukaryota</taxon>
        <taxon>Fungi</taxon>
        <taxon>Dikarya</taxon>
        <taxon>Basidiomycota</taxon>
        <taxon>Agaricomycotina</taxon>
        <taxon>Agaricomycetes</taxon>
        <taxon>Cantharellales</taxon>
        <taxon>Hydnaceae</taxon>
        <taxon>Hydnum</taxon>
    </lineage>
</organism>
<sequence length="556" mass="61173">MYPDLANLRAVSHHYPARTPMINDTSPANPHVMISVPEKIDPPTPPEAPRIEELVPKPTKPSRYDGPEHALVDLTVQLSAIRKEQIALTAQLNMTQEAINTMQARVHGQEDLVSSRERTIATDYVPLELYEKEQEELANLAREVEASIAREAARKGQILQVKGKVQAKARWHQWYRAKDAASAQASGSGSHPGSSSSITGSSSRASQLDAERSMRDAILRAQLFLEISIRKSEQPLKYPPRIPPESADGESKCIKLNRSRRSPFAPIKPPLPKLHTRDNPPQGLPSPPSPSEDLKTPGRFSTPPSAFKYTKATIIAASDKRRSLPVPPPDAIFLQDREAVNERLTAFYRPRRVPSPVKEDISATRGSRQTIPMSSSGSSSSTPNLHPTSPPRPPSPTPHRLPPSRTPPNDEERLPSWVDDLLSHLSHPPPAKNRSSSGKFHGHTDSIDSLRLELRLPDPPPMSDEWDLIDEGDISPTQLLELRRPTTSKLRKRASFNSSVHARPTEGERHTNAYGATGGGGWLKSMTNKVTHPTSGASLAVPEGRRGKKGSSASYY</sequence>
<feature type="compositionally biased region" description="Pro residues" evidence="1">
    <location>
        <begin position="388"/>
        <end position="406"/>
    </location>
</feature>
<feature type="region of interest" description="Disordered" evidence="1">
    <location>
        <begin position="182"/>
        <end position="209"/>
    </location>
</feature>
<comment type="caution">
    <text evidence="2">The sequence shown here is derived from an EMBL/GenBank/DDBJ whole genome shotgun (WGS) entry which is preliminary data.</text>
</comment>
<dbReference type="EMBL" id="MU129118">
    <property type="protein sequence ID" value="KAF9506254.1"/>
    <property type="molecule type" value="Genomic_DNA"/>
</dbReference>
<gene>
    <name evidence="2" type="ORF">BS47DRAFT_1352892</name>
</gene>
<feature type="compositionally biased region" description="Polar residues" evidence="1">
    <location>
        <begin position="525"/>
        <end position="537"/>
    </location>
</feature>
<feature type="region of interest" description="Disordered" evidence="1">
    <location>
        <begin position="490"/>
        <end position="556"/>
    </location>
</feature>
<dbReference type="AlphaFoldDB" id="A0A9P6AI48"/>
<name>A0A9P6AI48_9AGAM</name>
<evidence type="ECO:0000313" key="3">
    <source>
        <dbReference type="Proteomes" id="UP000886523"/>
    </source>
</evidence>
<dbReference type="Proteomes" id="UP000886523">
    <property type="component" value="Unassembled WGS sequence"/>
</dbReference>
<reference evidence="2" key="1">
    <citation type="journal article" date="2020" name="Nat. Commun.">
        <title>Large-scale genome sequencing of mycorrhizal fungi provides insights into the early evolution of symbiotic traits.</title>
        <authorList>
            <person name="Miyauchi S."/>
            <person name="Kiss E."/>
            <person name="Kuo A."/>
            <person name="Drula E."/>
            <person name="Kohler A."/>
            <person name="Sanchez-Garcia M."/>
            <person name="Morin E."/>
            <person name="Andreopoulos B."/>
            <person name="Barry K.W."/>
            <person name="Bonito G."/>
            <person name="Buee M."/>
            <person name="Carver A."/>
            <person name="Chen C."/>
            <person name="Cichocki N."/>
            <person name="Clum A."/>
            <person name="Culley D."/>
            <person name="Crous P.W."/>
            <person name="Fauchery L."/>
            <person name="Girlanda M."/>
            <person name="Hayes R.D."/>
            <person name="Keri Z."/>
            <person name="LaButti K."/>
            <person name="Lipzen A."/>
            <person name="Lombard V."/>
            <person name="Magnuson J."/>
            <person name="Maillard F."/>
            <person name="Murat C."/>
            <person name="Nolan M."/>
            <person name="Ohm R.A."/>
            <person name="Pangilinan J."/>
            <person name="Pereira M.F."/>
            <person name="Perotto S."/>
            <person name="Peter M."/>
            <person name="Pfister S."/>
            <person name="Riley R."/>
            <person name="Sitrit Y."/>
            <person name="Stielow J.B."/>
            <person name="Szollosi G."/>
            <person name="Zifcakova L."/>
            <person name="Stursova M."/>
            <person name="Spatafora J.W."/>
            <person name="Tedersoo L."/>
            <person name="Vaario L.M."/>
            <person name="Yamada A."/>
            <person name="Yan M."/>
            <person name="Wang P."/>
            <person name="Xu J."/>
            <person name="Bruns T."/>
            <person name="Baldrian P."/>
            <person name="Vilgalys R."/>
            <person name="Dunand C."/>
            <person name="Henrissat B."/>
            <person name="Grigoriev I.V."/>
            <person name="Hibbett D."/>
            <person name="Nagy L.G."/>
            <person name="Martin F.M."/>
        </authorList>
    </citation>
    <scope>NUCLEOTIDE SEQUENCE</scope>
    <source>
        <strain evidence="2">UP504</strain>
    </source>
</reference>
<protein>
    <submittedName>
        <fullName evidence="2">Uncharacterized protein</fullName>
    </submittedName>
</protein>
<evidence type="ECO:0000313" key="2">
    <source>
        <dbReference type="EMBL" id="KAF9506254.1"/>
    </source>
</evidence>
<accession>A0A9P6AI48</accession>
<feature type="region of interest" description="Disordered" evidence="1">
    <location>
        <begin position="355"/>
        <end position="444"/>
    </location>
</feature>